<evidence type="ECO:0000256" key="7">
    <source>
        <dbReference type="SAM" id="MobiDB-lite"/>
    </source>
</evidence>
<dbReference type="PROSITE" id="PS51892">
    <property type="entry name" value="SUBTILASE"/>
    <property type="match status" value="1"/>
</dbReference>
<dbReference type="PROSITE" id="PS00137">
    <property type="entry name" value="SUBTILASE_HIS"/>
    <property type="match status" value="1"/>
</dbReference>
<keyword evidence="3" id="KW-0479">Metal-binding</keyword>
<feature type="active site" description="Charge relay system" evidence="6">
    <location>
        <position position="133"/>
    </location>
</feature>
<feature type="signal peptide" evidence="8">
    <location>
        <begin position="1"/>
        <end position="26"/>
    </location>
</feature>
<dbReference type="OrthoDB" id="9798386at2"/>
<dbReference type="InterPro" id="IPR022398">
    <property type="entry name" value="Peptidase_S8_His-AS"/>
</dbReference>
<reference evidence="10 11" key="1">
    <citation type="submission" date="2018-05" db="EMBL/GenBank/DDBJ databases">
        <title>Genomic Encyclopedia of Type Strains, Phase IV (KMG-IV): sequencing the most valuable type-strain genomes for metagenomic binning, comparative biology and taxonomic classification.</title>
        <authorList>
            <person name="Goeker M."/>
        </authorList>
    </citation>
    <scope>NUCLEOTIDE SEQUENCE [LARGE SCALE GENOMIC DNA]</scope>
    <source>
        <strain evidence="10 11">DSM 18773</strain>
    </source>
</reference>
<proteinExistence type="inferred from homology"/>
<dbReference type="InterPro" id="IPR036852">
    <property type="entry name" value="Peptidase_S8/S53_dom_sf"/>
</dbReference>
<keyword evidence="8" id="KW-0732">Signal</keyword>
<keyword evidence="4 6" id="KW-0378">Hydrolase</keyword>
<evidence type="ECO:0000256" key="3">
    <source>
        <dbReference type="ARBA" id="ARBA00022723"/>
    </source>
</evidence>
<dbReference type="InterPro" id="IPR050131">
    <property type="entry name" value="Peptidase_S8_subtilisin-like"/>
</dbReference>
<dbReference type="PRINTS" id="PR00723">
    <property type="entry name" value="SUBTILISIN"/>
</dbReference>
<dbReference type="InterPro" id="IPR034202">
    <property type="entry name" value="Subtilisin_Carlsberg-like"/>
</dbReference>
<feature type="active site" description="Charge relay system" evidence="6">
    <location>
        <position position="164"/>
    </location>
</feature>
<gene>
    <name evidence="10" type="ORF">C7459_10767</name>
</gene>
<dbReference type="GO" id="GO:0004252">
    <property type="term" value="F:serine-type endopeptidase activity"/>
    <property type="evidence" value="ECO:0007669"/>
    <property type="project" value="UniProtKB-UniRule"/>
</dbReference>
<feature type="region of interest" description="Disordered" evidence="7">
    <location>
        <begin position="370"/>
        <end position="402"/>
    </location>
</feature>
<sequence>MKKVVSRVLLGALTLSLLAPQSITSASEVKQKSVSMGNYLVQFKDVENGKVGLAKRNKKIAKAFTHNSFVAVQDLSIEDLEALQADDNVAFVEPDFKIQSTEEQVPLNLEQVQAPKASAAGWTGTGVKVAILDTGIDTESAELKIAGGASFVAGEVTTDDLNGHGTHVAGILAAQHDDQGLVGVAPNVELYAVKVMNGQGAGTYSQLISGLEWAADNHMDIVSMSLAGREDSLALKEAVDIAAKSGVLLVSAAGNDGESDISYPAKYASVIAVGAVDANNQHAVFSNTGVKLELVAPGVGIESLSLADGYVSKSGTSMAVPHVAGVAALVKQQNPTYTAQQVRDRLDMTATALGDSLQFGKGLVNAEAATSGTAPTSDGLIKEPTTGTEDGDNADYKGGKKANEKHISSAHVNRRQTIMPSESASVALKLTKPVQGVEITVASINNSKKVLDTVELTAQKAGDVVPYTWRTSADTKEGTYLIRMHYLNEKNVADDLFSVTVEKTGDKSTQQFERVNVAFVDPTSEPNDTPSQAQTIDLGAFYMTALTRNPLEYADMYKFTVPYDMNAFFYFSNWGGRSNFVRIYSIENGVKKGIYTQNFSEIGQDIPLKANTVYYLDVEPDFEGCLICDSTDSEYEFQISPSDPQQYNDSIYYATQIALDSLQQADVSSSTDSDYYSFTSNTTGQVNVNVTAGTTLQVFGSDGQTELTNNASVNPNSVGNNVYLPVSANTNYFILVKGPVMNYSLTLGKVNPDTFELNDTFDSARNITVNTFVQSFVSTPKDVDTYSFTFTTPGDKVIVLNVPDGQDYGVELLSSNRTSITKLSSGASNEVHIIGKSLLANTTYYVRVSSNNDKNSVLPYTLQVNDYADTFEPNDDISRAVVIQPSTFYQSQLSSATDSDIYSFTATKTGKYHLSIRTPQANTFSVIVASSAGVNVASTTQALKGYQHEFEMNCVAGVVYGFQIKDVNGYTTAVPYAFEVTESSGLYTYDGANRLLTYTVHRGLNNYRIDYTYDPNGNLLKKIRTNL</sequence>
<dbReference type="CDD" id="cd07477">
    <property type="entry name" value="Peptidases_S8_Subtilisin_subset"/>
    <property type="match status" value="1"/>
</dbReference>
<evidence type="ECO:0000256" key="2">
    <source>
        <dbReference type="ARBA" id="ARBA00022670"/>
    </source>
</evidence>
<feature type="active site" description="Charge relay system" evidence="6">
    <location>
        <position position="317"/>
    </location>
</feature>
<dbReference type="InterPro" id="IPR037045">
    <property type="entry name" value="S8pro/Inhibitor_I9_sf"/>
</dbReference>
<accession>A0A316D9G8</accession>
<evidence type="ECO:0000256" key="6">
    <source>
        <dbReference type="PROSITE-ProRule" id="PRU01240"/>
    </source>
</evidence>
<dbReference type="InterPro" id="IPR015500">
    <property type="entry name" value="Peptidase_S8_subtilisin-rel"/>
</dbReference>
<dbReference type="Gene3D" id="2.60.120.380">
    <property type="match status" value="4"/>
</dbReference>
<dbReference type="SUPFAM" id="SSF52743">
    <property type="entry name" value="Subtilisin-like"/>
    <property type="match status" value="1"/>
</dbReference>
<dbReference type="GO" id="GO:0006508">
    <property type="term" value="P:proteolysis"/>
    <property type="evidence" value="ECO:0007669"/>
    <property type="project" value="UniProtKB-KW"/>
</dbReference>
<evidence type="ECO:0000313" key="10">
    <source>
        <dbReference type="EMBL" id="PWK13400.1"/>
    </source>
</evidence>
<dbReference type="PANTHER" id="PTHR43806:SF11">
    <property type="entry name" value="CEREVISIN-RELATED"/>
    <property type="match status" value="1"/>
</dbReference>
<feature type="domain" description="Peptidase S8/S53" evidence="9">
    <location>
        <begin position="124"/>
        <end position="360"/>
    </location>
</feature>
<evidence type="ECO:0000259" key="9">
    <source>
        <dbReference type="Pfam" id="PF00082"/>
    </source>
</evidence>
<dbReference type="Gene3D" id="3.40.50.200">
    <property type="entry name" value="Peptidase S8/S53 domain"/>
    <property type="match status" value="1"/>
</dbReference>
<dbReference type="GO" id="GO:0046872">
    <property type="term" value="F:metal ion binding"/>
    <property type="evidence" value="ECO:0007669"/>
    <property type="project" value="UniProtKB-KW"/>
</dbReference>
<dbReference type="SUPFAM" id="SSF89260">
    <property type="entry name" value="Collagen-binding domain"/>
    <property type="match status" value="1"/>
</dbReference>
<evidence type="ECO:0000256" key="5">
    <source>
        <dbReference type="ARBA" id="ARBA00022825"/>
    </source>
</evidence>
<feature type="chain" id="PRO_5016303169" evidence="8">
    <location>
        <begin position="27"/>
        <end position="1027"/>
    </location>
</feature>
<protein>
    <submittedName>
        <fullName evidence="10">Subtilisin family serine protease</fullName>
    </submittedName>
</protein>
<dbReference type="PANTHER" id="PTHR43806">
    <property type="entry name" value="PEPTIDASE S8"/>
    <property type="match status" value="1"/>
</dbReference>
<evidence type="ECO:0000256" key="1">
    <source>
        <dbReference type="ARBA" id="ARBA00011073"/>
    </source>
</evidence>
<dbReference type="InterPro" id="IPR000209">
    <property type="entry name" value="Peptidase_S8/S53_dom"/>
</dbReference>
<dbReference type="InterPro" id="IPR023828">
    <property type="entry name" value="Peptidase_S8_Ser-AS"/>
</dbReference>
<dbReference type="Proteomes" id="UP000245634">
    <property type="component" value="Unassembled WGS sequence"/>
</dbReference>
<comment type="caution">
    <text evidence="10">The sequence shown here is derived from an EMBL/GenBank/DDBJ whole genome shotgun (WGS) entry which is preliminary data.</text>
</comment>
<dbReference type="AlphaFoldDB" id="A0A316D9G8"/>
<dbReference type="EMBL" id="QGGL01000007">
    <property type="protein sequence ID" value="PWK13400.1"/>
    <property type="molecule type" value="Genomic_DNA"/>
</dbReference>
<dbReference type="RefSeq" id="WP_109688633.1">
    <property type="nucleotide sequence ID" value="NZ_QGGL01000007.1"/>
</dbReference>
<dbReference type="Pfam" id="PF00082">
    <property type="entry name" value="Peptidase_S8"/>
    <property type="match status" value="1"/>
</dbReference>
<name>A0A316D9G8_9BACL</name>
<dbReference type="PROSITE" id="PS00138">
    <property type="entry name" value="SUBTILASE_SER"/>
    <property type="match status" value="1"/>
</dbReference>
<comment type="similarity">
    <text evidence="1 6">Belongs to the peptidase S8 family.</text>
</comment>
<dbReference type="Gene3D" id="3.30.70.80">
    <property type="entry name" value="Peptidase S8 propeptide/proteinase inhibitor I9"/>
    <property type="match status" value="1"/>
</dbReference>
<evidence type="ECO:0000313" key="11">
    <source>
        <dbReference type="Proteomes" id="UP000245634"/>
    </source>
</evidence>
<organism evidence="10 11">
    <name type="scientific">Tumebacillus permanentifrigoris</name>
    <dbReference type="NCBI Taxonomy" id="378543"/>
    <lineage>
        <taxon>Bacteria</taxon>
        <taxon>Bacillati</taxon>
        <taxon>Bacillota</taxon>
        <taxon>Bacilli</taxon>
        <taxon>Bacillales</taxon>
        <taxon>Alicyclobacillaceae</taxon>
        <taxon>Tumebacillus</taxon>
    </lineage>
</organism>
<keyword evidence="11" id="KW-1185">Reference proteome</keyword>
<keyword evidence="5 6" id="KW-0720">Serine protease</keyword>
<evidence type="ECO:0000256" key="8">
    <source>
        <dbReference type="SAM" id="SignalP"/>
    </source>
</evidence>
<keyword evidence="2 6" id="KW-0645">Protease</keyword>
<evidence type="ECO:0000256" key="4">
    <source>
        <dbReference type="ARBA" id="ARBA00022801"/>
    </source>
</evidence>